<proteinExistence type="predicted"/>
<dbReference type="Proteomes" id="UP000770661">
    <property type="component" value="Unassembled WGS sequence"/>
</dbReference>
<gene>
    <name evidence="2" type="ORF">GWK47_055219</name>
</gene>
<evidence type="ECO:0000256" key="1">
    <source>
        <dbReference type="SAM" id="MobiDB-lite"/>
    </source>
</evidence>
<evidence type="ECO:0000313" key="2">
    <source>
        <dbReference type="EMBL" id="KAG0717048.1"/>
    </source>
</evidence>
<protein>
    <submittedName>
        <fullName evidence="2">Uncharacterized protein</fullName>
    </submittedName>
</protein>
<feature type="compositionally biased region" description="Basic and acidic residues" evidence="1">
    <location>
        <begin position="18"/>
        <end position="36"/>
    </location>
</feature>
<organism evidence="2 3">
    <name type="scientific">Chionoecetes opilio</name>
    <name type="common">Atlantic snow crab</name>
    <name type="synonym">Cancer opilio</name>
    <dbReference type="NCBI Taxonomy" id="41210"/>
    <lineage>
        <taxon>Eukaryota</taxon>
        <taxon>Metazoa</taxon>
        <taxon>Ecdysozoa</taxon>
        <taxon>Arthropoda</taxon>
        <taxon>Crustacea</taxon>
        <taxon>Multicrustacea</taxon>
        <taxon>Malacostraca</taxon>
        <taxon>Eumalacostraca</taxon>
        <taxon>Eucarida</taxon>
        <taxon>Decapoda</taxon>
        <taxon>Pleocyemata</taxon>
        <taxon>Brachyura</taxon>
        <taxon>Eubrachyura</taxon>
        <taxon>Majoidea</taxon>
        <taxon>Majidae</taxon>
        <taxon>Chionoecetes</taxon>
    </lineage>
</organism>
<sequence>MSSGAVPENEDSQPIHPRRPEDCGPRYGGRRDDAGRLRSLRRSRARALANSREKHDLYPTLVVRRVALVGSAVAAAPRVPEDPRGGGQSTARSSSCDVEASRDRSLPHCHPGATLRSSTLSVPDDPRGPSRVSPLGLATAEIPSGHRSGYLVPSGCRENPYWWFKGGVLRQSPAPNEHRGTLTGGSRPRKQHIVSTMSGVFDGAEVVINEMFAHELPERTNIRLHVQQTLSKATESWGCPGAVTGVLVTCGAVTGVLVTCGAVTGVLVTCGAVTGVLVTCGAVTGVLVTCGAVTGVLVTCGAVPGVLVTCGTVTGVLVTCGAVTGVLVTSKCCCGRGASLSLTTMTKTRQHVRDNVPYTTGFKLVSAQEIERKRGVPLDQTEEQIRMRLEDLYMQLMQPTQYRVAWQHDALQAVVAVLKEDLTVVDAVAEEVLRKPGARVCPGNLVMQCWPHLDSLFRVARCMCDCISPPTTPGDQQLAALHRYAHTPGTDSREAGQISAPADADGKTSLLPGDLNRFLLPGGSSSPPTTCCDHQLAALLPSHRPTQGS</sequence>
<comment type="caution">
    <text evidence="2">The sequence shown here is derived from an EMBL/GenBank/DDBJ whole genome shotgun (WGS) entry which is preliminary data.</text>
</comment>
<dbReference type="OrthoDB" id="6360598at2759"/>
<accession>A0A8J5C5K6</accession>
<dbReference type="AlphaFoldDB" id="A0A8J5C5K6"/>
<keyword evidence="3" id="KW-1185">Reference proteome</keyword>
<name>A0A8J5C5K6_CHIOP</name>
<dbReference type="EMBL" id="JACEEZ010018289">
    <property type="protein sequence ID" value="KAG0717048.1"/>
    <property type="molecule type" value="Genomic_DNA"/>
</dbReference>
<feature type="region of interest" description="Disordered" evidence="1">
    <location>
        <begin position="1"/>
        <end position="51"/>
    </location>
</feature>
<feature type="region of interest" description="Disordered" evidence="1">
    <location>
        <begin position="77"/>
        <end position="136"/>
    </location>
</feature>
<reference evidence="2" key="1">
    <citation type="submission" date="2020-07" db="EMBL/GenBank/DDBJ databases">
        <title>The High-quality genome of the commercially important snow crab, Chionoecetes opilio.</title>
        <authorList>
            <person name="Jeong J.-H."/>
            <person name="Ryu S."/>
        </authorList>
    </citation>
    <scope>NUCLEOTIDE SEQUENCE</scope>
    <source>
        <strain evidence="2">MADBK_172401_WGS</strain>
        <tissue evidence="2">Digestive gland</tissue>
    </source>
</reference>
<evidence type="ECO:0000313" key="3">
    <source>
        <dbReference type="Proteomes" id="UP000770661"/>
    </source>
</evidence>